<keyword evidence="1" id="KW-0614">Plasmid</keyword>
<evidence type="ECO:0008006" key="3">
    <source>
        <dbReference type="Google" id="ProtNLM"/>
    </source>
</evidence>
<evidence type="ECO:0000313" key="2">
    <source>
        <dbReference type="Proteomes" id="UP000217507"/>
    </source>
</evidence>
<proteinExistence type="predicted"/>
<dbReference type="EMBL" id="AP018217">
    <property type="protein sequence ID" value="BAY72832.1"/>
    <property type="molecule type" value="Genomic_DNA"/>
</dbReference>
<protein>
    <recommendedName>
        <fullName evidence="3">Plasmid stabilization system protein</fullName>
    </recommendedName>
</protein>
<dbReference type="InterPro" id="IPR035093">
    <property type="entry name" value="RelE/ParE_toxin_dom_sf"/>
</dbReference>
<dbReference type="Proteomes" id="UP000217507">
    <property type="component" value="Plasmid Plasmid1 dna"/>
</dbReference>
<dbReference type="AlphaFoldDB" id="A0A1Z4KVE6"/>
<geneLocation type="plasmid" evidence="1">
    <name>plasmid1</name>
</geneLocation>
<gene>
    <name evidence="1" type="ORF">NIES23_56600</name>
</gene>
<evidence type="ECO:0000313" key="1">
    <source>
        <dbReference type="EMBL" id="BAY72832.1"/>
    </source>
</evidence>
<accession>A0A1Z4KVE6</accession>
<dbReference type="Gene3D" id="3.30.2310.20">
    <property type="entry name" value="RelE-like"/>
    <property type="match status" value="1"/>
</dbReference>
<organism evidence="1 2">
    <name type="scientific">Trichormus variabilis NIES-23</name>
    <dbReference type="NCBI Taxonomy" id="1973479"/>
    <lineage>
        <taxon>Bacteria</taxon>
        <taxon>Bacillati</taxon>
        <taxon>Cyanobacteriota</taxon>
        <taxon>Cyanophyceae</taxon>
        <taxon>Nostocales</taxon>
        <taxon>Nostocaceae</taxon>
        <taxon>Trichormus</taxon>
    </lineage>
</organism>
<name>A0A1Z4KVE6_ANAVA</name>
<sequence>MGRLIRTAKAEEDLIEIWMYIAVENPEAADRLLDLSG</sequence>
<reference evidence="1 2" key="1">
    <citation type="submission" date="2017-06" db="EMBL/GenBank/DDBJ databases">
        <title>Genome sequencing of cyanobaciteial culture collection at National Institute for Environmental Studies (NIES).</title>
        <authorList>
            <person name="Hirose Y."/>
            <person name="Shimura Y."/>
            <person name="Fujisawa T."/>
            <person name="Nakamura Y."/>
            <person name="Kawachi M."/>
        </authorList>
    </citation>
    <scope>NUCLEOTIDE SEQUENCE [LARGE SCALE GENOMIC DNA]</scope>
    <source>
        <strain evidence="1 2">NIES-23</strain>
        <plasmid evidence="2">Plasmid Plasmid1 dna</plasmid>
    </source>
</reference>